<dbReference type="Proteomes" id="UP000308652">
    <property type="component" value="Unassembled WGS sequence"/>
</dbReference>
<gene>
    <name evidence="1" type="ORF">BDQ12DRAFT_691500</name>
</gene>
<proteinExistence type="predicted"/>
<reference evidence="1 2" key="1">
    <citation type="journal article" date="2019" name="Nat. Ecol. Evol.">
        <title>Megaphylogeny resolves global patterns of mushroom evolution.</title>
        <authorList>
            <person name="Varga T."/>
            <person name="Krizsan K."/>
            <person name="Foldi C."/>
            <person name="Dima B."/>
            <person name="Sanchez-Garcia M."/>
            <person name="Sanchez-Ramirez S."/>
            <person name="Szollosi G.J."/>
            <person name="Szarkandi J.G."/>
            <person name="Papp V."/>
            <person name="Albert L."/>
            <person name="Andreopoulos W."/>
            <person name="Angelini C."/>
            <person name="Antonin V."/>
            <person name="Barry K.W."/>
            <person name="Bougher N.L."/>
            <person name="Buchanan P."/>
            <person name="Buyck B."/>
            <person name="Bense V."/>
            <person name="Catcheside P."/>
            <person name="Chovatia M."/>
            <person name="Cooper J."/>
            <person name="Damon W."/>
            <person name="Desjardin D."/>
            <person name="Finy P."/>
            <person name="Geml J."/>
            <person name="Haridas S."/>
            <person name="Hughes K."/>
            <person name="Justo A."/>
            <person name="Karasinski D."/>
            <person name="Kautmanova I."/>
            <person name="Kiss B."/>
            <person name="Kocsube S."/>
            <person name="Kotiranta H."/>
            <person name="LaButti K.M."/>
            <person name="Lechner B.E."/>
            <person name="Liimatainen K."/>
            <person name="Lipzen A."/>
            <person name="Lukacs Z."/>
            <person name="Mihaltcheva S."/>
            <person name="Morgado L.N."/>
            <person name="Niskanen T."/>
            <person name="Noordeloos M.E."/>
            <person name="Ohm R.A."/>
            <person name="Ortiz-Santana B."/>
            <person name="Ovrebo C."/>
            <person name="Racz N."/>
            <person name="Riley R."/>
            <person name="Savchenko A."/>
            <person name="Shiryaev A."/>
            <person name="Soop K."/>
            <person name="Spirin V."/>
            <person name="Szebenyi C."/>
            <person name="Tomsovsky M."/>
            <person name="Tulloss R.E."/>
            <person name="Uehling J."/>
            <person name="Grigoriev I.V."/>
            <person name="Vagvolgyi C."/>
            <person name="Papp T."/>
            <person name="Martin F.M."/>
            <person name="Miettinen O."/>
            <person name="Hibbett D.S."/>
            <person name="Nagy L.G."/>
        </authorList>
    </citation>
    <scope>NUCLEOTIDE SEQUENCE [LARGE SCALE GENOMIC DNA]</scope>
    <source>
        <strain evidence="1 2">CBS 166.37</strain>
    </source>
</reference>
<evidence type="ECO:0000313" key="1">
    <source>
        <dbReference type="EMBL" id="TFK33181.1"/>
    </source>
</evidence>
<dbReference type="AlphaFoldDB" id="A0A5C3LWN7"/>
<keyword evidence="2" id="KW-1185">Reference proteome</keyword>
<protein>
    <submittedName>
        <fullName evidence="1">Uncharacterized protein</fullName>
    </submittedName>
</protein>
<sequence>MRRNSYPWRGIIKGDYGTEALSKSSRSSLPCSRHSHLSCALYDTSTSLSSLRNSFLALVLYSFTHSSLPLCSALLHLCSIFMYFSSLRPSSPPFSFTHPGSSQQSPKPATQNIHGSMWHCFTRSTSCTHSSGRMIT</sequence>
<accession>A0A5C3LWN7</accession>
<dbReference type="EMBL" id="ML213653">
    <property type="protein sequence ID" value="TFK33181.1"/>
    <property type="molecule type" value="Genomic_DNA"/>
</dbReference>
<evidence type="ECO:0000313" key="2">
    <source>
        <dbReference type="Proteomes" id="UP000308652"/>
    </source>
</evidence>
<organism evidence="1 2">
    <name type="scientific">Crucibulum laeve</name>
    <dbReference type="NCBI Taxonomy" id="68775"/>
    <lineage>
        <taxon>Eukaryota</taxon>
        <taxon>Fungi</taxon>
        <taxon>Dikarya</taxon>
        <taxon>Basidiomycota</taxon>
        <taxon>Agaricomycotina</taxon>
        <taxon>Agaricomycetes</taxon>
        <taxon>Agaricomycetidae</taxon>
        <taxon>Agaricales</taxon>
        <taxon>Agaricineae</taxon>
        <taxon>Nidulariaceae</taxon>
        <taxon>Crucibulum</taxon>
    </lineage>
</organism>
<name>A0A5C3LWN7_9AGAR</name>